<evidence type="ECO:0000259" key="1">
    <source>
        <dbReference type="Pfam" id="PF13723"/>
    </source>
</evidence>
<name>A0ABP9QZT4_9RHOO</name>
<dbReference type="Pfam" id="PF13723">
    <property type="entry name" value="Ketoacyl-synt_2"/>
    <property type="match status" value="1"/>
</dbReference>
<reference evidence="3" key="1">
    <citation type="journal article" date="2019" name="Int. J. Syst. Evol. Microbiol.">
        <title>The Global Catalogue of Microorganisms (GCM) 10K type strain sequencing project: providing services to taxonomists for standard genome sequencing and annotation.</title>
        <authorList>
            <consortium name="The Broad Institute Genomics Platform"/>
            <consortium name="The Broad Institute Genome Sequencing Center for Infectious Disease"/>
            <person name="Wu L."/>
            <person name="Ma J."/>
        </authorList>
    </citation>
    <scope>NUCLEOTIDE SEQUENCE [LARGE SCALE GENOMIC DNA]</scope>
    <source>
        <strain evidence="3">JCM 18715</strain>
    </source>
</reference>
<evidence type="ECO:0000313" key="3">
    <source>
        <dbReference type="Proteomes" id="UP001500547"/>
    </source>
</evidence>
<dbReference type="InterPro" id="IPR016039">
    <property type="entry name" value="Thiolase-like"/>
</dbReference>
<dbReference type="SUPFAM" id="SSF53901">
    <property type="entry name" value="Thiolase-like"/>
    <property type="match status" value="1"/>
</dbReference>
<dbReference type="Gene3D" id="3.40.47.10">
    <property type="match status" value="1"/>
</dbReference>
<dbReference type="InterPro" id="IPR014030">
    <property type="entry name" value="Ketoacyl_synth_N"/>
</dbReference>
<keyword evidence="3" id="KW-1185">Reference proteome</keyword>
<feature type="domain" description="Beta-ketoacyl synthase-like N-terminal" evidence="1">
    <location>
        <begin position="34"/>
        <end position="201"/>
    </location>
</feature>
<accession>A0ABP9QZT4</accession>
<dbReference type="EMBL" id="BAABLD010000015">
    <property type="protein sequence ID" value="GAA5169954.1"/>
    <property type="molecule type" value="Genomic_DNA"/>
</dbReference>
<comment type="caution">
    <text evidence="2">The sequence shown here is derived from an EMBL/GenBank/DDBJ whole genome shotgun (WGS) entry which is preliminary data.</text>
</comment>
<dbReference type="RefSeq" id="WP_345534128.1">
    <property type="nucleotide sequence ID" value="NZ_BAABLD010000015.1"/>
</dbReference>
<gene>
    <name evidence="2" type="ORF">GCM10025770_32170</name>
</gene>
<proteinExistence type="predicted"/>
<protein>
    <recommendedName>
        <fullName evidence="1">Beta-ketoacyl synthase-like N-terminal domain-containing protein</fullName>
    </recommendedName>
</protein>
<sequence length="268" mass="28148">MRCNVFLQGIGAIGPGFDDWSQLAGMLSEATPFSGEETRPPTLQLLPPAERRRVGMLVKLALTSGAQAVAHAGSDAARLPTVFSASGGDGENCHVLCETLASSDRSISPTRFHNSVHNAASGYWSIATGSMASSTSLCAHDAGFAAGLLEAVTQVQATQQDCMLIACDDHYGGALGKARPIADRMAIALVLSATRNEHSLAELSIDLSDHPADEQAPLPALQKIYKGIPTARGLNLMSRLARNEAGAVYLDYLPPLSLSVQVKPLQVS</sequence>
<organism evidence="2 3">
    <name type="scientific">Viridibacterium curvum</name>
    <dbReference type="NCBI Taxonomy" id="1101404"/>
    <lineage>
        <taxon>Bacteria</taxon>
        <taxon>Pseudomonadati</taxon>
        <taxon>Pseudomonadota</taxon>
        <taxon>Betaproteobacteria</taxon>
        <taxon>Rhodocyclales</taxon>
        <taxon>Rhodocyclaceae</taxon>
        <taxon>Viridibacterium</taxon>
    </lineage>
</organism>
<dbReference type="Proteomes" id="UP001500547">
    <property type="component" value="Unassembled WGS sequence"/>
</dbReference>
<evidence type="ECO:0000313" key="2">
    <source>
        <dbReference type="EMBL" id="GAA5169954.1"/>
    </source>
</evidence>